<gene>
    <name evidence="5" type="ORF">JSR02_00135</name>
</gene>
<dbReference type="Proteomes" id="UP000663602">
    <property type="component" value="Chromosome"/>
</dbReference>
<dbReference type="Gene3D" id="3.30.160.20">
    <property type="match status" value="1"/>
</dbReference>
<evidence type="ECO:0000256" key="2">
    <source>
        <dbReference type="ARBA" id="ARBA00022481"/>
    </source>
</evidence>
<reference evidence="5" key="2">
    <citation type="submission" date="2021-03" db="EMBL/GenBank/DDBJ databases">
        <title>Alternative transmission patterns in independently acquired nutritional co-symbionts of Dictyopharidae planthoppers.</title>
        <authorList>
            <person name="Michalik A."/>
            <person name="Lukasik P."/>
        </authorList>
    </citation>
    <scope>NUCLEOTIDE SEQUENCE</scope>
    <source>
        <strain evidence="5">DICMUL</strain>
    </source>
</reference>
<evidence type="ECO:0000313" key="5">
    <source>
        <dbReference type="EMBL" id="QSW37864.1"/>
    </source>
</evidence>
<dbReference type="GO" id="GO:0005737">
    <property type="term" value="C:cytoplasm"/>
    <property type="evidence" value="ECO:0007669"/>
    <property type="project" value="UniProtKB-ARBA"/>
</dbReference>
<name>A0A974X7N5_9PROT</name>
<feature type="domain" description="Prokaryotic-type class I peptide chain release factors" evidence="3">
    <location>
        <begin position="110"/>
        <end position="184"/>
    </location>
</feature>
<dbReference type="Gene3D" id="3.30.70.1660">
    <property type="match status" value="1"/>
</dbReference>
<sequence>MSLINCVYFELKPGQGGNDSKNWAYMLMHQYLCYFNSQSIVFTILKRKTVGVFLTYLLLELVNVVDSRQLFLEAGIHKLIRVSPFARSGRVHTSTCIVRVLYKDTSSKPITLNRREIRVETFKARGPGGQSVNKTNSAVRVVHIPTGITVECQRERSQGENKKVAFALLSAKLEFYAQQRAKIARDLNSNPVLNRVYNMSKSYVYSFITKRKSSNIAAILAGNIGLVF</sequence>
<proteinExistence type="inferred from homology"/>
<dbReference type="SUPFAM" id="SSF75620">
    <property type="entry name" value="Release factor"/>
    <property type="match status" value="1"/>
</dbReference>
<comment type="similarity">
    <text evidence="1">Belongs to the prokaryotic/mitochondrial release factor family.</text>
</comment>
<evidence type="ECO:0000313" key="6">
    <source>
        <dbReference type="Proteomes" id="UP000663602"/>
    </source>
</evidence>
<evidence type="ECO:0000259" key="3">
    <source>
        <dbReference type="Pfam" id="PF00472"/>
    </source>
</evidence>
<reference evidence="5" key="1">
    <citation type="submission" date="2021-02" db="EMBL/GenBank/DDBJ databases">
        <authorList>
            <person name="Franco D."/>
        </authorList>
    </citation>
    <scope>NUCLEOTIDE SEQUENCE</scope>
    <source>
        <strain evidence="5">DICMUL</strain>
    </source>
</reference>
<feature type="domain" description="Peptide chain release factor" evidence="4">
    <location>
        <begin position="7"/>
        <end position="98"/>
    </location>
</feature>
<dbReference type="InterPro" id="IPR000352">
    <property type="entry name" value="Pep_chain_release_fac_I"/>
</dbReference>
<dbReference type="PANTHER" id="PTHR43116:SF3">
    <property type="entry name" value="CLASS I PEPTIDE CHAIN RELEASE FACTOR"/>
    <property type="match status" value="1"/>
</dbReference>
<dbReference type="Pfam" id="PF03462">
    <property type="entry name" value="PCRF"/>
    <property type="match status" value="1"/>
</dbReference>
<dbReference type="GO" id="GO:0003747">
    <property type="term" value="F:translation release factor activity"/>
    <property type="evidence" value="ECO:0007669"/>
    <property type="project" value="InterPro"/>
</dbReference>
<protein>
    <submittedName>
        <fullName evidence="5">PCRF domain-containing protein</fullName>
    </submittedName>
</protein>
<dbReference type="AlphaFoldDB" id="A0A974X7N5"/>
<accession>A0A974X7N5</accession>
<evidence type="ECO:0000256" key="1">
    <source>
        <dbReference type="ARBA" id="ARBA00010835"/>
    </source>
</evidence>
<dbReference type="EMBL" id="CP071410">
    <property type="protein sequence ID" value="QSW37864.1"/>
    <property type="molecule type" value="Genomic_DNA"/>
</dbReference>
<dbReference type="PANTHER" id="PTHR43116">
    <property type="entry name" value="PEPTIDE CHAIN RELEASE FACTOR 2"/>
    <property type="match status" value="1"/>
</dbReference>
<dbReference type="InterPro" id="IPR005139">
    <property type="entry name" value="PCRF"/>
</dbReference>
<organism evidence="5 6">
    <name type="scientific">Candidatus Vidania fulgoroideorum</name>
    <dbReference type="NCBI Taxonomy" id="881286"/>
    <lineage>
        <taxon>Bacteria</taxon>
        <taxon>Pseudomonadati</taxon>
        <taxon>Pseudomonadota</taxon>
        <taxon>Betaproteobacteria</taxon>
        <taxon>Candidatus Vidania</taxon>
    </lineage>
</organism>
<dbReference type="InterPro" id="IPR045853">
    <property type="entry name" value="Pep_chain_release_fac_I_sf"/>
</dbReference>
<keyword evidence="2" id="KW-0488">Methylation</keyword>
<evidence type="ECO:0000259" key="4">
    <source>
        <dbReference type="Pfam" id="PF03462"/>
    </source>
</evidence>
<dbReference type="Pfam" id="PF00472">
    <property type="entry name" value="RF-1"/>
    <property type="match status" value="1"/>
</dbReference>